<feature type="transmembrane region" description="Helical" evidence="1">
    <location>
        <begin position="27"/>
        <end position="48"/>
    </location>
</feature>
<keyword evidence="1" id="KW-0812">Transmembrane</keyword>
<feature type="transmembrane region" description="Helical" evidence="1">
    <location>
        <begin position="125"/>
        <end position="146"/>
    </location>
</feature>
<feature type="transmembrane region" description="Helical" evidence="1">
    <location>
        <begin position="100"/>
        <end position="119"/>
    </location>
</feature>
<gene>
    <name evidence="3" type="ORF">A7K91_16970</name>
</gene>
<feature type="transmembrane region" description="Helical" evidence="1">
    <location>
        <begin position="60"/>
        <end position="79"/>
    </location>
</feature>
<feature type="transmembrane region" description="Helical" evidence="1">
    <location>
        <begin position="158"/>
        <end position="176"/>
    </location>
</feature>
<dbReference type="AlphaFoldDB" id="A0A1A5YDH7"/>
<dbReference type="InterPro" id="IPR052710">
    <property type="entry name" value="CAAX_protease"/>
</dbReference>
<dbReference type="RefSeq" id="WP_068686273.1">
    <property type="nucleotide sequence ID" value="NZ_LYPA01000072.1"/>
</dbReference>
<evidence type="ECO:0000259" key="2">
    <source>
        <dbReference type="Pfam" id="PF02517"/>
    </source>
</evidence>
<reference evidence="3" key="1">
    <citation type="submission" date="2016-05" db="EMBL/GenBank/DDBJ databases">
        <title>Paenibacillus oryzae. sp. nov., isolated from the rice root.</title>
        <authorList>
            <person name="Zhang J."/>
            <person name="Zhang X."/>
        </authorList>
    </citation>
    <scope>NUCLEOTIDE SEQUENCE [LARGE SCALE GENOMIC DNA]</scope>
    <source>
        <strain evidence="3">1DrF-4</strain>
    </source>
</reference>
<dbReference type="Proteomes" id="UP000092024">
    <property type="component" value="Unassembled WGS sequence"/>
</dbReference>
<accession>A0A1A5YDH7</accession>
<organism evidence="3 4">
    <name type="scientific">Paenibacillus oryzae</name>
    <dbReference type="NCBI Taxonomy" id="1844972"/>
    <lineage>
        <taxon>Bacteria</taxon>
        <taxon>Bacillati</taxon>
        <taxon>Bacillota</taxon>
        <taxon>Bacilli</taxon>
        <taxon>Bacillales</taxon>
        <taxon>Paenibacillaceae</taxon>
        <taxon>Paenibacillus</taxon>
    </lineage>
</organism>
<dbReference type="PANTHER" id="PTHR36435">
    <property type="entry name" value="SLR1288 PROTEIN"/>
    <property type="match status" value="1"/>
</dbReference>
<sequence length="264" mass="28826">MSINPSTTTGTKTTEQITASAGKKRRVLPISIFYAFLIMVFPVAAGTISTIMETGETQTIWIQAGFTFLSAAVGIALMAKSSYSLKEYGFTGMTRQAKVNAAWFLPLLAVEAFSFLPGFRENVTTGYFIAVVLFTLLVGINEEVYFRGLILKRLGEKGIRYAAIVSSVLFGVVHLVNVVGGADLTYTGLQIVFAALFGFVCAELVILTKSLIPVILWHFIHDCIGYVTVGEITTPALISVIIQIVLMLAYSVYLWKKIRKVNVA</sequence>
<proteinExistence type="predicted"/>
<dbReference type="EMBL" id="LYPA01000072">
    <property type="protein sequence ID" value="OBR63455.1"/>
    <property type="molecule type" value="Genomic_DNA"/>
</dbReference>
<dbReference type="OrthoDB" id="371054at2"/>
<dbReference type="GO" id="GO:0080120">
    <property type="term" value="P:CAAX-box protein maturation"/>
    <property type="evidence" value="ECO:0007669"/>
    <property type="project" value="UniProtKB-ARBA"/>
</dbReference>
<keyword evidence="4" id="KW-1185">Reference proteome</keyword>
<dbReference type="STRING" id="1844972.A7K91_16970"/>
<dbReference type="Pfam" id="PF02517">
    <property type="entry name" value="Rce1-like"/>
    <property type="match status" value="1"/>
</dbReference>
<feature type="domain" description="CAAX prenyl protease 2/Lysostaphin resistance protein A-like" evidence="2">
    <location>
        <begin position="127"/>
        <end position="223"/>
    </location>
</feature>
<keyword evidence="1" id="KW-1133">Transmembrane helix</keyword>
<dbReference type="GO" id="GO:0004175">
    <property type="term" value="F:endopeptidase activity"/>
    <property type="evidence" value="ECO:0007669"/>
    <property type="project" value="UniProtKB-ARBA"/>
</dbReference>
<feature type="transmembrane region" description="Helical" evidence="1">
    <location>
        <begin position="188"/>
        <end position="207"/>
    </location>
</feature>
<protein>
    <recommendedName>
        <fullName evidence="2">CAAX prenyl protease 2/Lysostaphin resistance protein A-like domain-containing protein</fullName>
    </recommendedName>
</protein>
<name>A0A1A5YDH7_9BACL</name>
<evidence type="ECO:0000313" key="3">
    <source>
        <dbReference type="EMBL" id="OBR63455.1"/>
    </source>
</evidence>
<evidence type="ECO:0000256" key="1">
    <source>
        <dbReference type="SAM" id="Phobius"/>
    </source>
</evidence>
<feature type="transmembrane region" description="Helical" evidence="1">
    <location>
        <begin position="214"/>
        <end position="230"/>
    </location>
</feature>
<dbReference type="InterPro" id="IPR003675">
    <property type="entry name" value="Rce1/LyrA-like_dom"/>
</dbReference>
<feature type="transmembrane region" description="Helical" evidence="1">
    <location>
        <begin position="236"/>
        <end position="255"/>
    </location>
</feature>
<comment type="caution">
    <text evidence="3">The sequence shown here is derived from an EMBL/GenBank/DDBJ whole genome shotgun (WGS) entry which is preliminary data.</text>
</comment>
<dbReference type="PANTHER" id="PTHR36435:SF1">
    <property type="entry name" value="CAAX AMINO TERMINAL PROTEASE FAMILY PROTEIN"/>
    <property type="match status" value="1"/>
</dbReference>
<keyword evidence="1" id="KW-0472">Membrane</keyword>
<evidence type="ECO:0000313" key="4">
    <source>
        <dbReference type="Proteomes" id="UP000092024"/>
    </source>
</evidence>